<dbReference type="GO" id="GO:1990904">
    <property type="term" value="C:ribonucleoprotein complex"/>
    <property type="evidence" value="ECO:0007669"/>
    <property type="project" value="UniProtKB-KW"/>
</dbReference>
<dbReference type="InterPro" id="IPR023574">
    <property type="entry name" value="Ribosomal_uL4_dom_sf"/>
</dbReference>
<dbReference type="AlphaFoldDB" id="A0A3R7VSP2"/>
<dbReference type="EMBL" id="QZAB01000394">
    <property type="protein sequence ID" value="RQD83499.1"/>
    <property type="molecule type" value="Genomic_DNA"/>
</dbReference>
<evidence type="ECO:0000313" key="4">
    <source>
        <dbReference type="EMBL" id="RQD83499.1"/>
    </source>
</evidence>
<evidence type="ECO:0000256" key="2">
    <source>
        <dbReference type="ARBA" id="ARBA00022980"/>
    </source>
</evidence>
<evidence type="ECO:0000313" key="5">
    <source>
        <dbReference type="Proteomes" id="UP000284763"/>
    </source>
</evidence>
<dbReference type="Gene3D" id="3.40.1370.10">
    <property type="match status" value="1"/>
</dbReference>
<protein>
    <submittedName>
        <fullName evidence="4">50S ribosomal protein L4</fullName>
    </submittedName>
</protein>
<dbReference type="GO" id="GO:0003735">
    <property type="term" value="F:structural constituent of ribosome"/>
    <property type="evidence" value="ECO:0007669"/>
    <property type="project" value="InterPro"/>
</dbReference>
<reference evidence="4 5" key="1">
    <citation type="submission" date="2018-08" db="EMBL/GenBank/DDBJ databases">
        <title>The metabolism and importance of syntrophic acetate oxidation coupled to methane or sulfide production in haloalkaline environments.</title>
        <authorList>
            <person name="Timmers P.H.A."/>
            <person name="Vavourakis C.D."/>
            <person name="Sorokin D.Y."/>
            <person name="Sinninghe Damste J.S."/>
            <person name="Muyzer G."/>
            <person name="Stams A.J.M."/>
            <person name="Plugge C.M."/>
        </authorList>
    </citation>
    <scope>NUCLEOTIDE SEQUENCE [LARGE SCALE GENOMIC DNA]</scope>
    <source>
        <strain evidence="4">MSAO_Arc3</strain>
    </source>
</reference>
<proteinExistence type="inferred from homology"/>
<dbReference type="SUPFAM" id="SSF52166">
    <property type="entry name" value="Ribosomal protein L4"/>
    <property type="match status" value="1"/>
</dbReference>
<sequence length="64" mass="7243">MTKAKVIDLSGKEKDEIELPEVFNEIYRPDLIKKAVLSLQSLRYQPYGPRARSGMDTSAQSWGS</sequence>
<keyword evidence="2 4" id="KW-0689">Ribosomal protein</keyword>
<accession>A0A3R7VSP2</accession>
<dbReference type="GO" id="GO:0005840">
    <property type="term" value="C:ribosome"/>
    <property type="evidence" value="ECO:0007669"/>
    <property type="project" value="UniProtKB-KW"/>
</dbReference>
<gene>
    <name evidence="4" type="primary">rplD</name>
    <name evidence="4" type="ORF">D5R95_06245</name>
</gene>
<evidence type="ECO:0000256" key="1">
    <source>
        <dbReference type="ARBA" id="ARBA00010528"/>
    </source>
</evidence>
<organism evidence="4 5">
    <name type="scientific">Methanosalsum natronophilum</name>
    <dbReference type="NCBI Taxonomy" id="768733"/>
    <lineage>
        <taxon>Archaea</taxon>
        <taxon>Methanobacteriati</taxon>
        <taxon>Methanobacteriota</taxon>
        <taxon>Stenosarchaea group</taxon>
        <taxon>Methanomicrobia</taxon>
        <taxon>Methanosarcinales</taxon>
        <taxon>Methanosarcinaceae</taxon>
        <taxon>Methanosalsum</taxon>
    </lineage>
</organism>
<dbReference type="Proteomes" id="UP000284763">
    <property type="component" value="Unassembled WGS sequence"/>
</dbReference>
<comment type="similarity">
    <text evidence="1">Belongs to the universal ribosomal protein uL4 family.</text>
</comment>
<name>A0A3R7VSP2_9EURY</name>
<evidence type="ECO:0000256" key="3">
    <source>
        <dbReference type="ARBA" id="ARBA00023274"/>
    </source>
</evidence>
<feature type="non-terminal residue" evidence="4">
    <location>
        <position position="64"/>
    </location>
</feature>
<dbReference type="GO" id="GO:0006412">
    <property type="term" value="P:translation"/>
    <property type="evidence" value="ECO:0007669"/>
    <property type="project" value="InterPro"/>
</dbReference>
<comment type="caution">
    <text evidence="4">The sequence shown here is derived from an EMBL/GenBank/DDBJ whole genome shotgun (WGS) entry which is preliminary data.</text>
</comment>
<keyword evidence="3" id="KW-0687">Ribonucleoprotein</keyword>